<accession>A0A1L9SAN8</accession>
<organism evidence="1 2">
    <name type="scientific">Penicilliopsis zonata CBS 506.65</name>
    <dbReference type="NCBI Taxonomy" id="1073090"/>
    <lineage>
        <taxon>Eukaryota</taxon>
        <taxon>Fungi</taxon>
        <taxon>Dikarya</taxon>
        <taxon>Ascomycota</taxon>
        <taxon>Pezizomycotina</taxon>
        <taxon>Eurotiomycetes</taxon>
        <taxon>Eurotiomycetidae</taxon>
        <taxon>Eurotiales</taxon>
        <taxon>Aspergillaceae</taxon>
        <taxon>Penicilliopsis</taxon>
    </lineage>
</organism>
<proteinExistence type="predicted"/>
<dbReference type="VEuPathDB" id="FungiDB:ASPZODRAFT_754369"/>
<protein>
    <submittedName>
        <fullName evidence="1">Uncharacterized protein</fullName>
    </submittedName>
</protein>
<dbReference type="Proteomes" id="UP000184188">
    <property type="component" value="Unassembled WGS sequence"/>
</dbReference>
<keyword evidence="2" id="KW-1185">Reference proteome</keyword>
<evidence type="ECO:0000313" key="1">
    <source>
        <dbReference type="EMBL" id="OJJ44250.1"/>
    </source>
</evidence>
<reference evidence="2" key="1">
    <citation type="journal article" date="2017" name="Genome Biol.">
        <title>Comparative genomics reveals high biological diversity and specific adaptations in the industrially and medically important fungal genus Aspergillus.</title>
        <authorList>
            <person name="de Vries R.P."/>
            <person name="Riley R."/>
            <person name="Wiebenga A."/>
            <person name="Aguilar-Osorio G."/>
            <person name="Amillis S."/>
            <person name="Uchima C.A."/>
            <person name="Anderluh G."/>
            <person name="Asadollahi M."/>
            <person name="Askin M."/>
            <person name="Barry K."/>
            <person name="Battaglia E."/>
            <person name="Bayram O."/>
            <person name="Benocci T."/>
            <person name="Braus-Stromeyer S.A."/>
            <person name="Caldana C."/>
            <person name="Canovas D."/>
            <person name="Cerqueira G.C."/>
            <person name="Chen F."/>
            <person name="Chen W."/>
            <person name="Choi C."/>
            <person name="Clum A."/>
            <person name="Dos Santos R.A."/>
            <person name="Damasio A.R."/>
            <person name="Diallinas G."/>
            <person name="Emri T."/>
            <person name="Fekete E."/>
            <person name="Flipphi M."/>
            <person name="Freyberg S."/>
            <person name="Gallo A."/>
            <person name="Gournas C."/>
            <person name="Habgood R."/>
            <person name="Hainaut M."/>
            <person name="Harispe M.L."/>
            <person name="Henrissat B."/>
            <person name="Hilden K.S."/>
            <person name="Hope R."/>
            <person name="Hossain A."/>
            <person name="Karabika E."/>
            <person name="Karaffa L."/>
            <person name="Karanyi Z."/>
            <person name="Krasevec N."/>
            <person name="Kuo A."/>
            <person name="Kusch H."/>
            <person name="LaButti K."/>
            <person name="Lagendijk E.L."/>
            <person name="Lapidus A."/>
            <person name="Levasseur A."/>
            <person name="Lindquist E."/>
            <person name="Lipzen A."/>
            <person name="Logrieco A.F."/>
            <person name="MacCabe A."/>
            <person name="Maekelae M.R."/>
            <person name="Malavazi I."/>
            <person name="Melin P."/>
            <person name="Meyer V."/>
            <person name="Mielnichuk N."/>
            <person name="Miskei M."/>
            <person name="Molnar A.P."/>
            <person name="Mule G."/>
            <person name="Ngan C.Y."/>
            <person name="Orejas M."/>
            <person name="Orosz E."/>
            <person name="Ouedraogo J.P."/>
            <person name="Overkamp K.M."/>
            <person name="Park H.-S."/>
            <person name="Perrone G."/>
            <person name="Piumi F."/>
            <person name="Punt P.J."/>
            <person name="Ram A.F."/>
            <person name="Ramon A."/>
            <person name="Rauscher S."/>
            <person name="Record E."/>
            <person name="Riano-Pachon D.M."/>
            <person name="Robert V."/>
            <person name="Roehrig J."/>
            <person name="Ruller R."/>
            <person name="Salamov A."/>
            <person name="Salih N.S."/>
            <person name="Samson R.A."/>
            <person name="Sandor E."/>
            <person name="Sanguinetti M."/>
            <person name="Schuetze T."/>
            <person name="Sepcic K."/>
            <person name="Shelest E."/>
            <person name="Sherlock G."/>
            <person name="Sophianopoulou V."/>
            <person name="Squina F.M."/>
            <person name="Sun H."/>
            <person name="Susca A."/>
            <person name="Todd R.B."/>
            <person name="Tsang A."/>
            <person name="Unkles S.E."/>
            <person name="van de Wiele N."/>
            <person name="van Rossen-Uffink D."/>
            <person name="Oliveira J.V."/>
            <person name="Vesth T.C."/>
            <person name="Visser J."/>
            <person name="Yu J.-H."/>
            <person name="Zhou M."/>
            <person name="Andersen M.R."/>
            <person name="Archer D.B."/>
            <person name="Baker S.E."/>
            <person name="Benoit I."/>
            <person name="Brakhage A.A."/>
            <person name="Braus G.H."/>
            <person name="Fischer R."/>
            <person name="Frisvad J.C."/>
            <person name="Goldman G.H."/>
            <person name="Houbraken J."/>
            <person name="Oakley B."/>
            <person name="Pocsi I."/>
            <person name="Scazzocchio C."/>
            <person name="Seiboth B."/>
            <person name="vanKuyk P.A."/>
            <person name="Wortman J."/>
            <person name="Dyer P.S."/>
            <person name="Grigoriev I.V."/>
        </authorList>
    </citation>
    <scope>NUCLEOTIDE SEQUENCE [LARGE SCALE GENOMIC DNA]</scope>
    <source>
        <strain evidence="2">CBS 506.65</strain>
    </source>
</reference>
<dbReference type="EMBL" id="KV878348">
    <property type="protein sequence ID" value="OJJ44250.1"/>
    <property type="molecule type" value="Genomic_DNA"/>
</dbReference>
<dbReference type="AlphaFoldDB" id="A0A1L9SAN8"/>
<dbReference type="GeneID" id="34616511"/>
<dbReference type="RefSeq" id="XP_022578760.1">
    <property type="nucleotide sequence ID" value="XM_022730047.1"/>
</dbReference>
<evidence type="ECO:0000313" key="2">
    <source>
        <dbReference type="Proteomes" id="UP000184188"/>
    </source>
</evidence>
<gene>
    <name evidence="1" type="ORF">ASPZODRAFT_754369</name>
</gene>
<name>A0A1L9SAN8_9EURO</name>
<sequence>MRLTPQAGTSRRLEASLAAGCRRGAEAAAVFGRAEVSSAHSSAVETLYVLLLLFLHREYVQAMLREVRSTLCSVRSSTELLLCTGFEVPCSIHQLRSMATIWKHHILPMCSSCTSSARSLPGSIDCLLQRIGTPLGRALASSSRLLGTWPLQGDDFNKLVVTMAT</sequence>